<feature type="region of interest" description="Disordered" evidence="1">
    <location>
        <begin position="118"/>
        <end position="139"/>
    </location>
</feature>
<evidence type="ECO:0000256" key="2">
    <source>
        <dbReference type="SAM" id="Phobius"/>
    </source>
</evidence>
<geneLocation type="plasmid" evidence="4 5">
    <name>unnamed2</name>
</geneLocation>
<dbReference type="Proteomes" id="UP000515498">
    <property type="component" value="Plasmid unnamed2"/>
</dbReference>
<organism evidence="4 5">
    <name type="scientific">Mycolicibacterium fluoranthenivorans</name>
    <dbReference type="NCBI Taxonomy" id="258505"/>
    <lineage>
        <taxon>Bacteria</taxon>
        <taxon>Bacillati</taxon>
        <taxon>Actinomycetota</taxon>
        <taxon>Actinomycetes</taxon>
        <taxon>Mycobacteriales</taxon>
        <taxon>Mycobacteriaceae</taxon>
        <taxon>Mycolicibacterium</taxon>
    </lineage>
</organism>
<feature type="domain" description="F5/8 type C" evidence="3">
    <location>
        <begin position="153"/>
        <end position="207"/>
    </location>
</feature>
<proteinExistence type="predicted"/>
<keyword evidence="2" id="KW-1133">Transmembrane helix</keyword>
<evidence type="ECO:0000256" key="1">
    <source>
        <dbReference type="SAM" id="MobiDB-lite"/>
    </source>
</evidence>
<name>A0A7G8P6H8_9MYCO</name>
<keyword evidence="4" id="KW-0614">Plasmid</keyword>
<feature type="region of interest" description="Disordered" evidence="1">
    <location>
        <begin position="32"/>
        <end position="56"/>
    </location>
</feature>
<feature type="transmembrane region" description="Helical" evidence="2">
    <location>
        <begin position="89"/>
        <end position="110"/>
    </location>
</feature>
<dbReference type="AlphaFoldDB" id="A0A7G8P6H8"/>
<dbReference type="InterPro" id="IPR008979">
    <property type="entry name" value="Galactose-bd-like_sf"/>
</dbReference>
<dbReference type="Pfam" id="PF00754">
    <property type="entry name" value="F5_F8_type_C"/>
    <property type="match status" value="1"/>
</dbReference>
<evidence type="ECO:0000313" key="5">
    <source>
        <dbReference type="Proteomes" id="UP000515498"/>
    </source>
</evidence>
<dbReference type="InterPro" id="IPR000421">
    <property type="entry name" value="FA58C"/>
</dbReference>
<dbReference type="EMBL" id="CP059893">
    <property type="protein sequence ID" value="QNJ89944.1"/>
    <property type="molecule type" value="Genomic_DNA"/>
</dbReference>
<sequence length="310" mass="33250">MNMDTDDDLQADRGWENRRLILASLVPRTATRPARRGAVPDVDGDLTDDPAATKKPGLLTRGARASASVVAAGGRAFNKRVPPENRARVAILTVATIAILLVALAGVKYITTDVNPSTNTTTATAAPPPPPSQPPLRRDTILSGITAKDVCPRDPNYSDANRAFDGDFNTAWICTRAKNQDGQTIQVDFGRQVTLNQIRAIGGFDATAPDGTDQWSKHRIVTKLEVWFPKDLRRDPVTIDTGGVRDWRFIALNPPATVSTLLIRVAETSEPPQPPTPTSETASPNPDEVTSVAVSEIQFIGTDGSTAPTT</sequence>
<keyword evidence="2" id="KW-0472">Membrane</keyword>
<evidence type="ECO:0000259" key="3">
    <source>
        <dbReference type="Pfam" id="PF00754"/>
    </source>
</evidence>
<dbReference type="KEGG" id="mflu:HZU40_00330"/>
<accession>A0A7G8P6H8</accession>
<keyword evidence="2" id="KW-0812">Transmembrane</keyword>
<evidence type="ECO:0000313" key="4">
    <source>
        <dbReference type="EMBL" id="QNJ89944.1"/>
    </source>
</evidence>
<reference evidence="4 5" key="1">
    <citation type="submission" date="2020-07" db="EMBL/GenBank/DDBJ databases">
        <title>Draft genome sequence of four isobutane-metabolizing strains capable of cometabolically degrading diverse ether contaminants.</title>
        <authorList>
            <person name="Chen W."/>
            <person name="Faulkner N."/>
            <person name="Smith C."/>
            <person name="Hyman M."/>
        </authorList>
    </citation>
    <scope>NUCLEOTIDE SEQUENCE [LARGE SCALE GENOMIC DNA]</scope>
    <source>
        <strain evidence="4 5">2A</strain>
        <plasmid evidence="4 5">unnamed2</plasmid>
    </source>
</reference>
<gene>
    <name evidence="4" type="ORF">HZU40_00330</name>
</gene>
<protein>
    <submittedName>
        <fullName evidence="4">Discoidin domain-containing protein</fullName>
    </submittedName>
</protein>
<dbReference type="Gene3D" id="2.60.120.260">
    <property type="entry name" value="Galactose-binding domain-like"/>
    <property type="match status" value="1"/>
</dbReference>
<feature type="region of interest" description="Disordered" evidence="1">
    <location>
        <begin position="268"/>
        <end position="291"/>
    </location>
</feature>
<dbReference type="RefSeq" id="WP_187095096.1">
    <property type="nucleotide sequence ID" value="NZ_CP059893.1"/>
</dbReference>
<dbReference type="SUPFAM" id="SSF49785">
    <property type="entry name" value="Galactose-binding domain-like"/>
    <property type="match status" value="1"/>
</dbReference>